<accession>F5LB34</accession>
<protein>
    <submittedName>
        <fullName evidence="4">Short-chain dehydrogenase/reductase SDR</fullName>
    </submittedName>
</protein>
<dbReference type="PANTHER" id="PTHR42879:SF2">
    <property type="entry name" value="3-OXOACYL-[ACYL-CARRIER-PROTEIN] REDUCTASE FABG"/>
    <property type="match status" value="1"/>
</dbReference>
<dbReference type="SUPFAM" id="SSF51735">
    <property type="entry name" value="NAD(P)-binding Rossmann-fold domains"/>
    <property type="match status" value="1"/>
</dbReference>
<dbReference type="InterPro" id="IPR020904">
    <property type="entry name" value="Sc_DH/Rdtase_CS"/>
</dbReference>
<dbReference type="eggNOG" id="COG4221">
    <property type="taxonomic scope" value="Bacteria"/>
</dbReference>
<dbReference type="CDD" id="cd05233">
    <property type="entry name" value="SDR_c"/>
    <property type="match status" value="1"/>
</dbReference>
<dbReference type="PRINTS" id="PR00080">
    <property type="entry name" value="SDRFAMILY"/>
</dbReference>
<dbReference type="PRINTS" id="PR00081">
    <property type="entry name" value="GDHRDH"/>
</dbReference>
<sequence length="264" mass="29180">MSLRYYCIMGYIGDTSNQKDKEATRMLKNKVAIVTGASRGIGKATAFKLAQHQVQVVLFSSSEEVMETAQELEHLGHRVLAVRGDVARESDVQSCVTQTIEQYGKVDILVNNAGIGFFKEVEATSLEEWQRLFAVNVQGVFLFTKAVLPYMKERGQGTIINIASDVARRTIPNGAAYTASKYAVQGFTGAVAQEVRKLGIRVGTINPGMVDTYFNNSIQGDPQKRDWLKAEDVADAVIYMASAPKHMVIDEVMLHPLIQEYPNV</sequence>
<gene>
    <name evidence="4" type="ORF">CathTA2_0023</name>
</gene>
<evidence type="ECO:0000256" key="2">
    <source>
        <dbReference type="ARBA" id="ARBA00023002"/>
    </source>
</evidence>
<dbReference type="PIRSF" id="PIRSF000126">
    <property type="entry name" value="11-beta-HSD1"/>
    <property type="match status" value="1"/>
</dbReference>
<dbReference type="EMBL" id="AFCE01000180">
    <property type="protein sequence ID" value="EGL81449.1"/>
    <property type="molecule type" value="Genomic_DNA"/>
</dbReference>
<reference evidence="4 5" key="1">
    <citation type="journal article" date="2011" name="J. Bacteriol.">
        <title>Draft genome sequence of the thermoalkaliphilic Caldalkalibacillus thermarum strain TA2.A1.</title>
        <authorList>
            <person name="Kalamorz F."/>
            <person name="Keis S."/>
            <person name="McMillan D.G."/>
            <person name="Olsson K."/>
            <person name="Stanton J.A."/>
            <person name="Stockwell P."/>
            <person name="Black M.A."/>
            <person name="Klingeman D.M."/>
            <person name="Land M.L."/>
            <person name="Han C.S."/>
            <person name="Martin S.L."/>
            <person name="Becher S.A."/>
            <person name="Peddie C.J."/>
            <person name="Morgan H.W."/>
            <person name="Matthies D."/>
            <person name="Preiss L."/>
            <person name="Meier T."/>
            <person name="Brown S.D."/>
            <person name="Cook G.M."/>
        </authorList>
    </citation>
    <scope>NUCLEOTIDE SEQUENCE [LARGE SCALE GENOMIC DNA]</scope>
    <source>
        <strain evidence="4 5">TA2.A1</strain>
    </source>
</reference>
<evidence type="ECO:0000256" key="3">
    <source>
        <dbReference type="RuleBase" id="RU000363"/>
    </source>
</evidence>
<dbReference type="GO" id="GO:0016491">
    <property type="term" value="F:oxidoreductase activity"/>
    <property type="evidence" value="ECO:0007669"/>
    <property type="project" value="UniProtKB-KW"/>
</dbReference>
<comment type="caution">
    <text evidence="4">The sequence shown here is derived from an EMBL/GenBank/DDBJ whole genome shotgun (WGS) entry which is preliminary data.</text>
</comment>
<comment type="similarity">
    <text evidence="1 3">Belongs to the short-chain dehydrogenases/reductases (SDR) family.</text>
</comment>
<evidence type="ECO:0000256" key="1">
    <source>
        <dbReference type="ARBA" id="ARBA00006484"/>
    </source>
</evidence>
<dbReference type="PROSITE" id="PS00061">
    <property type="entry name" value="ADH_SHORT"/>
    <property type="match status" value="1"/>
</dbReference>
<evidence type="ECO:0000313" key="5">
    <source>
        <dbReference type="Proteomes" id="UP000010716"/>
    </source>
</evidence>
<dbReference type="GO" id="GO:0008206">
    <property type="term" value="P:bile acid metabolic process"/>
    <property type="evidence" value="ECO:0007669"/>
    <property type="project" value="UniProtKB-ARBA"/>
</dbReference>
<dbReference type="Gene3D" id="3.40.50.720">
    <property type="entry name" value="NAD(P)-binding Rossmann-like Domain"/>
    <property type="match status" value="1"/>
</dbReference>
<evidence type="ECO:0000313" key="4">
    <source>
        <dbReference type="EMBL" id="EGL81449.1"/>
    </source>
</evidence>
<dbReference type="Pfam" id="PF00106">
    <property type="entry name" value="adh_short"/>
    <property type="match status" value="1"/>
</dbReference>
<organism evidence="4 5">
    <name type="scientific">Caldalkalibacillus thermarum (strain TA2.A1)</name>
    <dbReference type="NCBI Taxonomy" id="986075"/>
    <lineage>
        <taxon>Bacteria</taxon>
        <taxon>Bacillati</taxon>
        <taxon>Bacillota</taxon>
        <taxon>Bacilli</taxon>
        <taxon>Bacillales</taxon>
        <taxon>Bacillaceae</taxon>
        <taxon>Caldalkalibacillus</taxon>
    </lineage>
</organism>
<proteinExistence type="inferred from homology"/>
<dbReference type="InterPro" id="IPR036291">
    <property type="entry name" value="NAD(P)-bd_dom_sf"/>
</dbReference>
<dbReference type="InterPro" id="IPR002347">
    <property type="entry name" value="SDR_fam"/>
</dbReference>
<name>F5LB34_CALTT</name>
<keyword evidence="2" id="KW-0560">Oxidoreductase</keyword>
<dbReference type="Proteomes" id="UP000010716">
    <property type="component" value="Unassembled WGS sequence"/>
</dbReference>
<dbReference type="FunFam" id="3.40.50.720:FF:000084">
    <property type="entry name" value="Short-chain dehydrogenase reductase"/>
    <property type="match status" value="1"/>
</dbReference>
<dbReference type="AlphaFoldDB" id="F5LB34"/>
<dbReference type="InterPro" id="IPR050259">
    <property type="entry name" value="SDR"/>
</dbReference>
<dbReference type="PANTHER" id="PTHR42879">
    <property type="entry name" value="3-OXOACYL-(ACYL-CARRIER-PROTEIN) REDUCTASE"/>
    <property type="match status" value="1"/>
</dbReference>